<gene>
    <name evidence="1" type="ORF">FGO68_gene13303</name>
</gene>
<dbReference type="EMBL" id="RRYP01029798">
    <property type="protein sequence ID" value="TNV71441.1"/>
    <property type="molecule type" value="Genomic_DNA"/>
</dbReference>
<keyword evidence="2" id="KW-1185">Reference proteome</keyword>
<evidence type="ECO:0000313" key="1">
    <source>
        <dbReference type="EMBL" id="TNV71441.1"/>
    </source>
</evidence>
<sequence>MQVRYCSQHERSRRPLIFVSGSFSPCSMAHGYSIRFRNRTAGGSQVSRSNGLFDDAFSIRPFHQPLRNPPEIAERIANAPLTILIGHVSNFHNFRSTGSDRPLHRLVRILYIEVVRSWHRRIFRRCFTEHHHARSQPNLSVCDTIPVHMT</sequence>
<dbReference type="Proteomes" id="UP000785679">
    <property type="component" value="Unassembled WGS sequence"/>
</dbReference>
<accession>A0A8J8NB24</accession>
<organism evidence="1 2">
    <name type="scientific">Halteria grandinella</name>
    <dbReference type="NCBI Taxonomy" id="5974"/>
    <lineage>
        <taxon>Eukaryota</taxon>
        <taxon>Sar</taxon>
        <taxon>Alveolata</taxon>
        <taxon>Ciliophora</taxon>
        <taxon>Intramacronucleata</taxon>
        <taxon>Spirotrichea</taxon>
        <taxon>Stichotrichia</taxon>
        <taxon>Sporadotrichida</taxon>
        <taxon>Halteriidae</taxon>
        <taxon>Halteria</taxon>
    </lineage>
</organism>
<comment type="caution">
    <text evidence="1">The sequence shown here is derived from an EMBL/GenBank/DDBJ whole genome shotgun (WGS) entry which is preliminary data.</text>
</comment>
<name>A0A8J8NB24_HALGN</name>
<reference evidence="1" key="1">
    <citation type="submission" date="2019-06" db="EMBL/GenBank/DDBJ databases">
        <authorList>
            <person name="Zheng W."/>
        </authorList>
    </citation>
    <scope>NUCLEOTIDE SEQUENCE</scope>
    <source>
        <strain evidence="1">QDHG01</strain>
    </source>
</reference>
<evidence type="ECO:0000313" key="2">
    <source>
        <dbReference type="Proteomes" id="UP000785679"/>
    </source>
</evidence>
<protein>
    <submittedName>
        <fullName evidence="1">Uncharacterized protein</fullName>
    </submittedName>
</protein>
<dbReference type="AlphaFoldDB" id="A0A8J8NB24"/>
<proteinExistence type="predicted"/>